<organism evidence="1 2">
    <name type="scientific">Winogradskyella vincentii</name>
    <dbReference type="NCBI Taxonomy" id="2877122"/>
    <lineage>
        <taxon>Bacteria</taxon>
        <taxon>Pseudomonadati</taxon>
        <taxon>Bacteroidota</taxon>
        <taxon>Flavobacteriia</taxon>
        <taxon>Flavobacteriales</taxon>
        <taxon>Flavobacteriaceae</taxon>
        <taxon>Winogradskyella</taxon>
    </lineage>
</organism>
<name>A0ABS7XYT8_9FLAO</name>
<dbReference type="RefSeq" id="WP_224477737.1">
    <property type="nucleotide sequence ID" value="NZ_JAIUJS010000003.1"/>
</dbReference>
<accession>A0ABS7XYT8</accession>
<dbReference type="InterPro" id="IPR010181">
    <property type="entry name" value="CGCAxxGCC_motif"/>
</dbReference>
<evidence type="ECO:0000313" key="2">
    <source>
        <dbReference type="Proteomes" id="UP001198402"/>
    </source>
</evidence>
<comment type="caution">
    <text evidence="1">The sequence shown here is derived from an EMBL/GenBank/DDBJ whole genome shotgun (WGS) entry which is preliminary data.</text>
</comment>
<proteinExistence type="predicted"/>
<evidence type="ECO:0000313" key="1">
    <source>
        <dbReference type="EMBL" id="MCA0152806.1"/>
    </source>
</evidence>
<keyword evidence="2" id="KW-1185">Reference proteome</keyword>
<gene>
    <name evidence="1" type="ORF">LBV24_06230</name>
</gene>
<dbReference type="Proteomes" id="UP001198402">
    <property type="component" value="Unassembled WGS sequence"/>
</dbReference>
<dbReference type="Pfam" id="PF09719">
    <property type="entry name" value="C_GCAxxG_C_C"/>
    <property type="match status" value="2"/>
</dbReference>
<sequence length="283" mass="30833">MESSATNNLNAKETFKKCGACSNTFAHILNREFDNPNELAEKALNPLAGGILNKGHQCGMIWGAILATGAEAYRNHKDKDKALAVAITAAQHIIESFEKRSGSVNCKEILGYSISNFIGIARLMVTSLIVGMDNNKCFNLAEEWAPEAIKSANEGLELKTIKTVEKPYSCASEVVKKMGGTDEEALMVAGFAGGLGLSGNACGALSAAIWMKTLQWCRENPQKLPPYFNNKMANRILNSFNETTDGELNCKKITGKEFKNYSDHFEYTRQGGCKTLIETLGKS</sequence>
<reference evidence="2" key="1">
    <citation type="submission" date="2023-07" db="EMBL/GenBank/DDBJ databases">
        <authorList>
            <person name="Yue Y."/>
        </authorList>
    </citation>
    <scope>NUCLEOTIDE SEQUENCE [LARGE SCALE GENOMIC DNA]</scope>
    <source>
        <strain evidence="2">2Y89</strain>
    </source>
</reference>
<dbReference type="EMBL" id="JAIUJS010000003">
    <property type="protein sequence ID" value="MCA0152806.1"/>
    <property type="molecule type" value="Genomic_DNA"/>
</dbReference>
<protein>
    <submittedName>
        <fullName evidence="1">C-GCAxxG-C-C family protein</fullName>
    </submittedName>
</protein>